<dbReference type="AlphaFoldDB" id="A0A1H7XT60"/>
<dbReference type="RefSeq" id="WP_074596866.1">
    <property type="nucleotide sequence ID" value="NZ_FNUH01000013.1"/>
</dbReference>
<evidence type="ECO:0000313" key="2">
    <source>
        <dbReference type="Proteomes" id="UP000182764"/>
    </source>
</evidence>
<dbReference type="Proteomes" id="UP000182764">
    <property type="component" value="Unassembled WGS sequence"/>
</dbReference>
<accession>A0A1H7XT60</accession>
<evidence type="ECO:0008006" key="3">
    <source>
        <dbReference type="Google" id="ProtNLM"/>
    </source>
</evidence>
<reference evidence="1 2" key="1">
    <citation type="submission" date="2016-10" db="EMBL/GenBank/DDBJ databases">
        <authorList>
            <person name="de Groot N.N."/>
        </authorList>
    </citation>
    <scope>NUCLEOTIDE SEQUENCE [LARGE SCALE GENOMIC DNA]</scope>
    <source>
        <strain evidence="1 2">VTM1R29</strain>
    </source>
</reference>
<dbReference type="Pfam" id="PF20458">
    <property type="entry name" value="DUF6711"/>
    <property type="match status" value="1"/>
</dbReference>
<protein>
    <recommendedName>
        <fullName evidence="3">Prophage protein</fullName>
    </recommendedName>
</protein>
<name>A0A1H7XT60_9STRE</name>
<organism evidence="1 2">
    <name type="scientific">Streptococcus gallolyticus</name>
    <dbReference type="NCBI Taxonomy" id="315405"/>
    <lineage>
        <taxon>Bacteria</taxon>
        <taxon>Bacillati</taxon>
        <taxon>Bacillota</taxon>
        <taxon>Bacilli</taxon>
        <taxon>Lactobacillales</taxon>
        <taxon>Streptococcaceae</taxon>
        <taxon>Streptococcus</taxon>
    </lineage>
</organism>
<dbReference type="EMBL" id="FOBM01000018">
    <property type="protein sequence ID" value="SEM36823.1"/>
    <property type="molecule type" value="Genomic_DNA"/>
</dbReference>
<dbReference type="InterPro" id="IPR046557">
    <property type="entry name" value="DUF6711"/>
</dbReference>
<evidence type="ECO:0000313" key="1">
    <source>
        <dbReference type="EMBL" id="SEM36823.1"/>
    </source>
</evidence>
<proteinExistence type="predicted"/>
<gene>
    <name evidence="1" type="ORF">SAMN04487839_11840</name>
</gene>
<sequence>MSNLIINGVSVVPPKSFQVGVQDVDGETGRNANGDMVRDRITTKRKLEIEWGMLTQSECSAILNAVSAVFFSVSYPDPIGGQSTRTFYVGDRTAPAYSFTNKFKPWSGLKFNLIER</sequence>